<protein>
    <submittedName>
        <fullName evidence="1">Putative exo-1,4-beta-xylosidase bxlB</fullName>
    </submittedName>
</protein>
<keyword evidence="2" id="KW-1185">Reference proteome</keyword>
<evidence type="ECO:0000313" key="2">
    <source>
        <dbReference type="Proteomes" id="UP000727407"/>
    </source>
</evidence>
<accession>A0A8J4UA38</accession>
<organism evidence="1 2">
    <name type="scientific">Clarias magur</name>
    <name type="common">Asian catfish</name>
    <name type="synonym">Macropteronotus magur</name>
    <dbReference type="NCBI Taxonomy" id="1594786"/>
    <lineage>
        <taxon>Eukaryota</taxon>
        <taxon>Metazoa</taxon>
        <taxon>Chordata</taxon>
        <taxon>Craniata</taxon>
        <taxon>Vertebrata</taxon>
        <taxon>Euteleostomi</taxon>
        <taxon>Actinopterygii</taxon>
        <taxon>Neopterygii</taxon>
        <taxon>Teleostei</taxon>
        <taxon>Ostariophysi</taxon>
        <taxon>Siluriformes</taxon>
        <taxon>Clariidae</taxon>
        <taxon>Clarias</taxon>
    </lineage>
</organism>
<dbReference type="EMBL" id="QNUK01000072">
    <property type="protein sequence ID" value="KAF5903443.1"/>
    <property type="molecule type" value="Genomic_DNA"/>
</dbReference>
<dbReference type="AlphaFoldDB" id="A0A8J4UA38"/>
<reference evidence="1" key="1">
    <citation type="submission" date="2020-07" db="EMBL/GenBank/DDBJ databases">
        <title>Clarias magur genome sequencing, assembly and annotation.</title>
        <authorList>
            <person name="Kushwaha B."/>
            <person name="Kumar R."/>
            <person name="Das P."/>
            <person name="Joshi C.G."/>
            <person name="Kumar D."/>
            <person name="Nagpure N.S."/>
            <person name="Pandey M."/>
            <person name="Agarwal S."/>
            <person name="Srivastava S."/>
            <person name="Singh M."/>
            <person name="Sahoo L."/>
            <person name="Jayasankar P."/>
            <person name="Meher P.K."/>
            <person name="Koringa P.G."/>
            <person name="Iquebal M.A."/>
            <person name="Das S.P."/>
            <person name="Bit A."/>
            <person name="Patnaik S."/>
            <person name="Patel N."/>
            <person name="Shah T.M."/>
            <person name="Hinsu A."/>
            <person name="Jena J.K."/>
        </authorList>
    </citation>
    <scope>NUCLEOTIDE SEQUENCE</scope>
    <source>
        <strain evidence="1">CIFAMagur01</strain>
        <tissue evidence="1">Testis</tissue>
    </source>
</reference>
<proteinExistence type="predicted"/>
<comment type="caution">
    <text evidence="1">The sequence shown here is derived from an EMBL/GenBank/DDBJ whole genome shotgun (WGS) entry which is preliminary data.</text>
</comment>
<sequence>MAEGTVPSCFNSEDLHANATQHNGTAMCSCTLALRYSRKPRWRLGQESPQEDKLRLLPT</sequence>
<gene>
    <name evidence="1" type="primary">bxlB</name>
    <name evidence="1" type="ORF">DAT39_006736</name>
</gene>
<name>A0A8J4UA38_CLAMG</name>
<evidence type="ECO:0000313" key="1">
    <source>
        <dbReference type="EMBL" id="KAF5903443.1"/>
    </source>
</evidence>
<dbReference type="Proteomes" id="UP000727407">
    <property type="component" value="Unassembled WGS sequence"/>
</dbReference>